<evidence type="ECO:0000313" key="2">
    <source>
        <dbReference type="EMBL" id="MBD1395309.1"/>
    </source>
</evidence>
<dbReference type="RefSeq" id="WP_191165822.1">
    <property type="nucleotide sequence ID" value="NZ_JACWMX010000011.1"/>
</dbReference>
<name>A0A926NNF4_9SPHI</name>
<feature type="domain" description="HEPN" evidence="1">
    <location>
        <begin position="322"/>
        <end position="442"/>
    </location>
</feature>
<proteinExistence type="predicted"/>
<dbReference type="SUPFAM" id="SSF81593">
    <property type="entry name" value="Nucleotidyltransferase substrate binding subunit/domain"/>
    <property type="match status" value="1"/>
</dbReference>
<dbReference type="Pfam" id="PF05168">
    <property type="entry name" value="HEPN"/>
    <property type="match status" value="1"/>
</dbReference>
<dbReference type="InterPro" id="IPR007842">
    <property type="entry name" value="HEPN_dom"/>
</dbReference>
<protein>
    <submittedName>
        <fullName evidence="2">HEPN domain-containing protein</fullName>
    </submittedName>
</protein>
<comment type="caution">
    <text evidence="2">The sequence shown here is derived from an EMBL/GenBank/DDBJ whole genome shotgun (WGS) entry which is preliminary data.</text>
</comment>
<sequence length="452" mass="51522">MVMESNKNYDSAPLNLKPTEIANPILVIADFFDVDSLPGHLERLQIWRKCILEDQYFKGDKGSPSELLHFYKLNLCLLEATYLLMDQNGMTAASADLYLIFKQVFDDYNLSTYRAILYQWLEFGLSVSAANEFIDTIDLIRVYENLQKLYHEAWHIYQHSASVSSLQIKDLVEKGEGNLIDNNGVKLYNLNTAIEIHRQETMSSLVAKIKHKVSSAQAIIYLGQPPVTPGNIFLFVLIEDNDQRQLQCVASTIEESCLQIASVTALVHRPSRLNRSSGDNLFFSNALKCPIIYLSGELLLPSVTVSGHGVRENELVIWLRWMEQGKDFLKGAEYYLTIGANKAALFSLEQAAECFLIGIIRVVNGYTTHIHNLSTLLNISRMFTHDIADVFDLGNHESLQLFNVLKHAYINVRYKDSYEIDYQSTASLFPYIKQLLAVVEQIYQRHLMMNTL</sequence>
<evidence type="ECO:0000259" key="1">
    <source>
        <dbReference type="PROSITE" id="PS50910"/>
    </source>
</evidence>
<dbReference type="SMART" id="SM00748">
    <property type="entry name" value="HEPN"/>
    <property type="match status" value="1"/>
</dbReference>
<reference evidence="2" key="1">
    <citation type="submission" date="2020-09" db="EMBL/GenBank/DDBJ databases">
        <title>Novel species of Mucilaginibacter isolated from a glacier on the Tibetan Plateau.</title>
        <authorList>
            <person name="Liu Q."/>
            <person name="Xin Y.-H."/>
        </authorList>
    </citation>
    <scope>NUCLEOTIDE SEQUENCE</scope>
    <source>
        <strain evidence="2">ZB1P21</strain>
    </source>
</reference>
<evidence type="ECO:0000313" key="3">
    <source>
        <dbReference type="Proteomes" id="UP000619078"/>
    </source>
</evidence>
<dbReference type="Proteomes" id="UP000619078">
    <property type="component" value="Unassembled WGS sequence"/>
</dbReference>
<gene>
    <name evidence="2" type="ORF">IDJ76_19550</name>
</gene>
<accession>A0A926NNF4</accession>
<dbReference type="PROSITE" id="PS50910">
    <property type="entry name" value="HEPN"/>
    <property type="match status" value="1"/>
</dbReference>
<keyword evidence="3" id="KW-1185">Reference proteome</keyword>
<dbReference type="AlphaFoldDB" id="A0A926NNF4"/>
<dbReference type="EMBL" id="JACWMX010000011">
    <property type="protein sequence ID" value="MBD1395309.1"/>
    <property type="molecule type" value="Genomic_DNA"/>
</dbReference>
<dbReference type="Gene3D" id="1.20.120.330">
    <property type="entry name" value="Nucleotidyltransferases domain 2"/>
    <property type="match status" value="1"/>
</dbReference>
<organism evidence="2 3">
    <name type="scientific">Mucilaginibacter glaciei</name>
    <dbReference type="NCBI Taxonomy" id="2772109"/>
    <lineage>
        <taxon>Bacteria</taxon>
        <taxon>Pseudomonadati</taxon>
        <taxon>Bacteroidota</taxon>
        <taxon>Sphingobacteriia</taxon>
        <taxon>Sphingobacteriales</taxon>
        <taxon>Sphingobacteriaceae</taxon>
        <taxon>Mucilaginibacter</taxon>
    </lineage>
</organism>